<evidence type="ECO:0000259" key="6">
    <source>
        <dbReference type="SMART" id="SM00903"/>
    </source>
</evidence>
<dbReference type="Gene3D" id="2.30.110.10">
    <property type="entry name" value="Electron Transport, Fmn-binding Protein, Chain A"/>
    <property type="match status" value="1"/>
</dbReference>
<protein>
    <submittedName>
        <fullName evidence="7">NADH-FMN oxidoreductase RutF, flavin reductase (DIM6/NTAB) family</fullName>
    </submittedName>
</protein>
<dbReference type="GO" id="GO:0010181">
    <property type="term" value="F:FMN binding"/>
    <property type="evidence" value="ECO:0007669"/>
    <property type="project" value="InterPro"/>
</dbReference>
<comment type="similarity">
    <text evidence="4">Belongs to the flavoredoxin family.</text>
</comment>
<evidence type="ECO:0000256" key="1">
    <source>
        <dbReference type="ARBA" id="ARBA00001917"/>
    </source>
</evidence>
<name>A0A1H3JZT6_9EURY</name>
<dbReference type="RefSeq" id="WP_092732854.1">
    <property type="nucleotide sequence ID" value="NZ_FNPC01000005.1"/>
</dbReference>
<dbReference type="SMART" id="SM00903">
    <property type="entry name" value="Flavin_Reduct"/>
    <property type="match status" value="1"/>
</dbReference>
<gene>
    <name evidence="7" type="ORF">SAMN05216564_105185</name>
</gene>
<evidence type="ECO:0000256" key="3">
    <source>
        <dbReference type="ARBA" id="ARBA00022643"/>
    </source>
</evidence>
<evidence type="ECO:0000256" key="5">
    <source>
        <dbReference type="SAM" id="MobiDB-lite"/>
    </source>
</evidence>
<dbReference type="PANTHER" id="PTHR33798">
    <property type="entry name" value="FLAVOPROTEIN OXYGENASE"/>
    <property type="match status" value="1"/>
</dbReference>
<dbReference type="OrthoDB" id="8522at2157"/>
<dbReference type="SUPFAM" id="SSF50475">
    <property type="entry name" value="FMN-binding split barrel"/>
    <property type="match status" value="1"/>
</dbReference>
<evidence type="ECO:0000256" key="2">
    <source>
        <dbReference type="ARBA" id="ARBA00022630"/>
    </source>
</evidence>
<keyword evidence="2" id="KW-0285">Flavoprotein</keyword>
<evidence type="ECO:0000313" key="7">
    <source>
        <dbReference type="EMBL" id="SDY44848.1"/>
    </source>
</evidence>
<accession>A0A1H3JZT6</accession>
<keyword evidence="3" id="KW-0288">FMN</keyword>
<feature type="region of interest" description="Disordered" evidence="5">
    <location>
        <begin position="1"/>
        <end position="36"/>
    </location>
</feature>
<feature type="domain" description="Flavin reductase like" evidence="6">
    <location>
        <begin position="46"/>
        <end position="195"/>
    </location>
</feature>
<evidence type="ECO:0000313" key="8">
    <source>
        <dbReference type="Proteomes" id="UP000199079"/>
    </source>
</evidence>
<reference evidence="8" key="1">
    <citation type="submission" date="2016-10" db="EMBL/GenBank/DDBJ databases">
        <authorList>
            <person name="Varghese N."/>
            <person name="Submissions S."/>
        </authorList>
    </citation>
    <scope>NUCLEOTIDE SEQUENCE [LARGE SCALE GENOMIC DNA]</scope>
    <source>
        <strain evidence="8">DC30,IBRC 10041,KCTC 4046</strain>
    </source>
</reference>
<dbReference type="Pfam" id="PF01613">
    <property type="entry name" value="Flavin_Reduct"/>
    <property type="match status" value="1"/>
</dbReference>
<keyword evidence="8" id="KW-1185">Reference proteome</keyword>
<organism evidence="7 8">
    <name type="scientific">Halopenitus persicus</name>
    <dbReference type="NCBI Taxonomy" id="1048396"/>
    <lineage>
        <taxon>Archaea</taxon>
        <taxon>Methanobacteriati</taxon>
        <taxon>Methanobacteriota</taxon>
        <taxon>Stenosarchaea group</taxon>
        <taxon>Halobacteria</taxon>
        <taxon>Halobacteriales</taxon>
        <taxon>Haloferacaceae</taxon>
        <taxon>Halopenitus</taxon>
    </lineage>
</organism>
<dbReference type="EMBL" id="FNPC01000005">
    <property type="protein sequence ID" value="SDY44848.1"/>
    <property type="molecule type" value="Genomic_DNA"/>
</dbReference>
<dbReference type="PANTHER" id="PTHR33798:SF5">
    <property type="entry name" value="FLAVIN REDUCTASE LIKE DOMAIN-CONTAINING PROTEIN"/>
    <property type="match status" value="1"/>
</dbReference>
<dbReference type="InterPro" id="IPR002563">
    <property type="entry name" value="Flavin_Rdtase-like_dom"/>
</dbReference>
<proteinExistence type="inferred from homology"/>
<sequence length="222" mass="23571">MADDDADGRIDDAHGVTAGPSDDDADRRVRGGEPDAFGSPYRLLSGSVVPRPIAWVSSRGSAGKNLAPYSFFTVAAVDPPVLLFAPVATRDVPKDSLANALETEAFAINVVTRDLVAAMNETAATLPPEESEFDRAGITPVECDRIDAPRVGEAAVSFECTLHDTVSVGGSTLVLGEVVYAHVDEAITTDGKLDVRKLDAVGRLAGDWYAETGDRFELERPR</sequence>
<evidence type="ECO:0000256" key="4">
    <source>
        <dbReference type="ARBA" id="ARBA00038054"/>
    </source>
</evidence>
<comment type="cofactor">
    <cofactor evidence="1">
        <name>FMN</name>
        <dbReference type="ChEBI" id="CHEBI:58210"/>
    </cofactor>
</comment>
<dbReference type="AlphaFoldDB" id="A0A1H3JZT6"/>
<dbReference type="Proteomes" id="UP000199079">
    <property type="component" value="Unassembled WGS sequence"/>
</dbReference>
<dbReference type="InterPro" id="IPR012349">
    <property type="entry name" value="Split_barrel_FMN-bd"/>
</dbReference>